<dbReference type="Proteomes" id="UP001054889">
    <property type="component" value="Unassembled WGS sequence"/>
</dbReference>
<keyword evidence="3" id="KW-1185">Reference proteome</keyword>
<protein>
    <submittedName>
        <fullName evidence="2">Uncharacterized protein</fullName>
    </submittedName>
</protein>
<feature type="compositionally biased region" description="Low complexity" evidence="1">
    <location>
        <begin position="41"/>
        <end position="55"/>
    </location>
</feature>
<dbReference type="EMBL" id="BQKI01000004">
    <property type="protein sequence ID" value="GJM92597.1"/>
    <property type="molecule type" value="Genomic_DNA"/>
</dbReference>
<accession>A0AAV5C327</accession>
<comment type="caution">
    <text evidence="2">The sequence shown here is derived from an EMBL/GenBank/DDBJ whole genome shotgun (WGS) entry which is preliminary data.</text>
</comment>
<feature type="region of interest" description="Disordered" evidence="1">
    <location>
        <begin position="87"/>
        <end position="107"/>
    </location>
</feature>
<evidence type="ECO:0000256" key="1">
    <source>
        <dbReference type="SAM" id="MobiDB-lite"/>
    </source>
</evidence>
<dbReference type="AlphaFoldDB" id="A0AAV5C327"/>
<proteinExistence type="predicted"/>
<organism evidence="2 3">
    <name type="scientific">Eleusine coracana subsp. coracana</name>
    <dbReference type="NCBI Taxonomy" id="191504"/>
    <lineage>
        <taxon>Eukaryota</taxon>
        <taxon>Viridiplantae</taxon>
        <taxon>Streptophyta</taxon>
        <taxon>Embryophyta</taxon>
        <taxon>Tracheophyta</taxon>
        <taxon>Spermatophyta</taxon>
        <taxon>Magnoliopsida</taxon>
        <taxon>Liliopsida</taxon>
        <taxon>Poales</taxon>
        <taxon>Poaceae</taxon>
        <taxon>PACMAD clade</taxon>
        <taxon>Chloridoideae</taxon>
        <taxon>Cynodonteae</taxon>
        <taxon>Eleusininae</taxon>
        <taxon>Eleusine</taxon>
    </lineage>
</organism>
<feature type="region of interest" description="Disordered" evidence="1">
    <location>
        <begin position="38"/>
        <end position="63"/>
    </location>
</feature>
<evidence type="ECO:0000313" key="3">
    <source>
        <dbReference type="Proteomes" id="UP001054889"/>
    </source>
</evidence>
<name>A0AAV5C327_ELECO</name>
<sequence>MQADEGATDEAAAVWPGELDEQLISELLSDDSFLGALQQFPGGADTGPGAAPAAAAERDDELPQPAEVNRALCSVYSGPTIQDIEQALSSRPSHWSSRRYSSPTMYL</sequence>
<reference evidence="2" key="1">
    <citation type="journal article" date="2018" name="DNA Res.">
        <title>Multiple hybrid de novo genome assembly of finger millet, an orphan allotetraploid crop.</title>
        <authorList>
            <person name="Hatakeyama M."/>
            <person name="Aluri S."/>
            <person name="Balachadran M.T."/>
            <person name="Sivarajan S.R."/>
            <person name="Patrignani A."/>
            <person name="Gruter S."/>
            <person name="Poveda L."/>
            <person name="Shimizu-Inatsugi R."/>
            <person name="Baeten J."/>
            <person name="Francoijs K.J."/>
            <person name="Nataraja K.N."/>
            <person name="Reddy Y.A.N."/>
            <person name="Phadnis S."/>
            <person name="Ravikumar R.L."/>
            <person name="Schlapbach R."/>
            <person name="Sreeman S.M."/>
            <person name="Shimizu K.K."/>
        </authorList>
    </citation>
    <scope>NUCLEOTIDE SEQUENCE</scope>
</reference>
<evidence type="ECO:0000313" key="2">
    <source>
        <dbReference type="EMBL" id="GJM92597.1"/>
    </source>
</evidence>
<reference evidence="2" key="2">
    <citation type="submission" date="2021-12" db="EMBL/GenBank/DDBJ databases">
        <title>Resequencing data analysis of finger millet.</title>
        <authorList>
            <person name="Hatakeyama M."/>
            <person name="Aluri S."/>
            <person name="Balachadran M.T."/>
            <person name="Sivarajan S.R."/>
            <person name="Poveda L."/>
            <person name="Shimizu-Inatsugi R."/>
            <person name="Schlapbach R."/>
            <person name="Sreeman S.M."/>
            <person name="Shimizu K.K."/>
        </authorList>
    </citation>
    <scope>NUCLEOTIDE SEQUENCE</scope>
</reference>
<gene>
    <name evidence="2" type="primary">ga09079</name>
    <name evidence="2" type="ORF">PR202_ga09079</name>
</gene>